<sequence length="235" mass="25543">MPGRARLQCRGRARLPCRGRLRVRSSAGLAGLLFARRLTHTAHALFEAVLRPGDDAVDLTAGNGNDTLAMARIVTRANSQTGERGHVLAMDIQREAVAATQARVDEDLEDPDAASHVHVVQTCHANVRDYLRQPGVRHLRLVAANLGYLPGSCGDVYTRADSTITALRESLEHIERGGVACVLAYPQATQGDESELDAVANEWLVLPAREWHVVRVEHANRTGAPVLLAAYRIAD</sequence>
<name>A0A830H7D1_9CHLO</name>
<dbReference type="SUPFAM" id="SSF53335">
    <property type="entry name" value="S-adenosyl-L-methionine-dependent methyltransferases"/>
    <property type="match status" value="1"/>
</dbReference>
<dbReference type="PANTHER" id="PTHR35276">
    <property type="entry name" value="S-ADENOSYL-L-METHIONINE-DEPENDENT METHYLTRANSFERASES SUPERFAMILY PROTEIN"/>
    <property type="match status" value="1"/>
</dbReference>
<organism evidence="1 2">
    <name type="scientific">Pycnococcus provasolii</name>
    <dbReference type="NCBI Taxonomy" id="41880"/>
    <lineage>
        <taxon>Eukaryota</taxon>
        <taxon>Viridiplantae</taxon>
        <taxon>Chlorophyta</taxon>
        <taxon>Pseudoscourfieldiophyceae</taxon>
        <taxon>Pseudoscourfieldiales</taxon>
        <taxon>Pycnococcaceae</taxon>
        <taxon>Pycnococcus</taxon>
    </lineage>
</organism>
<proteinExistence type="predicted"/>
<dbReference type="InterPro" id="IPR010719">
    <property type="entry name" value="MnmM_MeTrfase"/>
</dbReference>
<dbReference type="EMBL" id="BNJQ01000001">
    <property type="protein sequence ID" value="GHP01439.1"/>
    <property type="molecule type" value="Genomic_DNA"/>
</dbReference>
<reference evidence="1" key="1">
    <citation type="submission" date="2020-10" db="EMBL/GenBank/DDBJ databases">
        <title>Unveiling of a novel bifunctional photoreceptor, Dualchrome1, isolated from a cosmopolitan green alga.</title>
        <authorList>
            <person name="Suzuki S."/>
            <person name="Kawachi M."/>
        </authorList>
    </citation>
    <scope>NUCLEOTIDE SEQUENCE</scope>
    <source>
        <strain evidence="1">NIES 2893</strain>
    </source>
</reference>
<accession>A0A830H7D1</accession>
<comment type="caution">
    <text evidence="1">The sequence shown here is derived from an EMBL/GenBank/DDBJ whole genome shotgun (WGS) entry which is preliminary data.</text>
</comment>
<protein>
    <recommendedName>
        <fullName evidence="3">rRNA methylase</fullName>
    </recommendedName>
</protein>
<dbReference type="Gene3D" id="3.40.50.150">
    <property type="entry name" value="Vaccinia Virus protein VP39"/>
    <property type="match status" value="1"/>
</dbReference>
<keyword evidence="2" id="KW-1185">Reference proteome</keyword>
<dbReference type="Pfam" id="PF06962">
    <property type="entry name" value="rRNA_methylase"/>
    <property type="match status" value="1"/>
</dbReference>
<dbReference type="Proteomes" id="UP000660262">
    <property type="component" value="Unassembled WGS sequence"/>
</dbReference>
<dbReference type="InterPro" id="IPR029063">
    <property type="entry name" value="SAM-dependent_MTases_sf"/>
</dbReference>
<evidence type="ECO:0000313" key="1">
    <source>
        <dbReference type="EMBL" id="GHP01439.1"/>
    </source>
</evidence>
<dbReference type="PANTHER" id="PTHR35276:SF1">
    <property type="entry name" value="TRNA (MNM(5)S(2)U34)-METHYLTRANSFERASE, CHLOROPLASTIC"/>
    <property type="match status" value="1"/>
</dbReference>
<evidence type="ECO:0000313" key="2">
    <source>
        <dbReference type="Proteomes" id="UP000660262"/>
    </source>
</evidence>
<evidence type="ECO:0008006" key="3">
    <source>
        <dbReference type="Google" id="ProtNLM"/>
    </source>
</evidence>
<dbReference type="OrthoDB" id="2984at2759"/>
<dbReference type="AlphaFoldDB" id="A0A830H7D1"/>
<gene>
    <name evidence="1" type="ORF">PPROV_000019500</name>
</gene>